<evidence type="ECO:0000313" key="4">
    <source>
        <dbReference type="Proteomes" id="UP001149719"/>
    </source>
</evidence>
<reference evidence="3" key="1">
    <citation type="submission" date="2022-12" db="EMBL/GenBank/DDBJ databases">
        <title>Marinomonas 15G1-11 sp. nov, isolated from marine algae.</title>
        <authorList>
            <person name="Butt M."/>
            <person name="Choi D.G."/>
            <person name="Kim J.M."/>
            <person name="Lee J.K."/>
            <person name="Baek J.H."/>
            <person name="Jeon C.O."/>
        </authorList>
    </citation>
    <scope>NUCLEOTIDE SEQUENCE</scope>
    <source>
        <strain evidence="3">15G1-11</strain>
    </source>
</reference>
<keyword evidence="4" id="KW-1185">Reference proteome</keyword>
<dbReference type="InterPro" id="IPR005814">
    <property type="entry name" value="Aminotrans_3"/>
</dbReference>
<evidence type="ECO:0000313" key="3">
    <source>
        <dbReference type="EMBL" id="MCZ2721214.1"/>
    </source>
</evidence>
<protein>
    <submittedName>
        <fullName evidence="3">Aminotransferase class III-fold pyridoxal phosphate-dependent enzyme</fullName>
    </submittedName>
</protein>
<name>A0ABT4JUF5_9GAMM</name>
<keyword evidence="2" id="KW-0663">Pyridoxal phosphate</keyword>
<dbReference type="InterPro" id="IPR015424">
    <property type="entry name" value="PyrdxlP-dep_Trfase"/>
</dbReference>
<accession>A0ABT4JUF5</accession>
<proteinExistence type="predicted"/>
<evidence type="ECO:0000256" key="2">
    <source>
        <dbReference type="ARBA" id="ARBA00022898"/>
    </source>
</evidence>
<dbReference type="SUPFAM" id="SSF53383">
    <property type="entry name" value="PLP-dependent transferases"/>
    <property type="match status" value="1"/>
</dbReference>
<dbReference type="InterPro" id="IPR015421">
    <property type="entry name" value="PyrdxlP-dep_Trfase_major"/>
</dbReference>
<dbReference type="InterPro" id="IPR015422">
    <property type="entry name" value="PyrdxlP-dep_Trfase_small"/>
</dbReference>
<dbReference type="RefSeq" id="WP_269123865.1">
    <property type="nucleotide sequence ID" value="NZ_JAPUBN010000011.1"/>
</dbReference>
<dbReference type="Proteomes" id="UP001149719">
    <property type="component" value="Unassembled WGS sequence"/>
</dbReference>
<comment type="cofactor">
    <cofactor evidence="1">
        <name>pyridoxal 5'-phosphate</name>
        <dbReference type="ChEBI" id="CHEBI:597326"/>
    </cofactor>
</comment>
<dbReference type="Gene3D" id="3.90.1150.10">
    <property type="entry name" value="Aspartate Aminotransferase, domain 1"/>
    <property type="match status" value="1"/>
</dbReference>
<dbReference type="GO" id="GO:0008483">
    <property type="term" value="F:transaminase activity"/>
    <property type="evidence" value="ECO:0007669"/>
    <property type="project" value="UniProtKB-KW"/>
</dbReference>
<dbReference type="EMBL" id="JAPUBN010000011">
    <property type="protein sequence ID" value="MCZ2721214.1"/>
    <property type="molecule type" value="Genomic_DNA"/>
</dbReference>
<keyword evidence="3" id="KW-0032">Aminotransferase</keyword>
<dbReference type="PANTHER" id="PTHR43713">
    <property type="entry name" value="GLUTAMATE-1-SEMIALDEHYDE 2,1-AMINOMUTASE"/>
    <property type="match status" value="1"/>
</dbReference>
<gene>
    <name evidence="3" type="ORF">O1D97_06005</name>
</gene>
<comment type="caution">
    <text evidence="3">The sequence shown here is derived from an EMBL/GenBank/DDBJ whole genome shotgun (WGS) entry which is preliminary data.</text>
</comment>
<dbReference type="PANTHER" id="PTHR43713:SF3">
    <property type="entry name" value="GLUTAMATE-1-SEMIALDEHYDE 2,1-AMINOMUTASE 1, CHLOROPLASTIC-RELATED"/>
    <property type="match status" value="1"/>
</dbReference>
<organism evidence="3 4">
    <name type="scientific">Marinomonas phaeophyticola</name>
    <dbReference type="NCBI Taxonomy" id="3004091"/>
    <lineage>
        <taxon>Bacteria</taxon>
        <taxon>Pseudomonadati</taxon>
        <taxon>Pseudomonadota</taxon>
        <taxon>Gammaproteobacteria</taxon>
        <taxon>Oceanospirillales</taxon>
        <taxon>Oceanospirillaceae</taxon>
        <taxon>Marinomonas</taxon>
    </lineage>
</organism>
<evidence type="ECO:0000256" key="1">
    <source>
        <dbReference type="ARBA" id="ARBA00001933"/>
    </source>
</evidence>
<keyword evidence="3" id="KW-0808">Transferase</keyword>
<sequence>MCVLGKALGNGHPIGAIIGRSEVMDAAQQSFISSSYWTERVGFTAALKTLEIFQRDNVPKRINEIGARLKSRIESVVAQTEFHLKIIGIDSVPIFIFPGENALALKTLFTQEMLKKGFLASNVIYLSTAHTDELCDKYIDAMRDVFFFLQQALDSKTDIASLINGPVCHSGFQRLN</sequence>
<dbReference type="Gene3D" id="3.40.640.10">
    <property type="entry name" value="Type I PLP-dependent aspartate aminotransferase-like (Major domain)"/>
    <property type="match status" value="1"/>
</dbReference>
<dbReference type="Pfam" id="PF00202">
    <property type="entry name" value="Aminotran_3"/>
    <property type="match status" value="1"/>
</dbReference>